<feature type="domain" description="PilZ" evidence="1">
    <location>
        <begin position="13"/>
        <end position="92"/>
    </location>
</feature>
<dbReference type="InterPro" id="IPR009875">
    <property type="entry name" value="PilZ_domain"/>
</dbReference>
<dbReference type="PATRIC" id="fig|1280953.3.peg.1706"/>
<keyword evidence="3" id="KW-1185">Reference proteome</keyword>
<dbReference type="Proteomes" id="UP000024942">
    <property type="component" value="Unassembled WGS sequence"/>
</dbReference>
<evidence type="ECO:0000313" key="2">
    <source>
        <dbReference type="EMBL" id="KDA02959.1"/>
    </source>
</evidence>
<dbReference type="EMBL" id="ARYL01000010">
    <property type="protein sequence ID" value="KDA02959.1"/>
    <property type="molecule type" value="Genomic_DNA"/>
</dbReference>
<gene>
    <name evidence="2" type="ORF">HOC_08437</name>
</gene>
<protein>
    <recommendedName>
        <fullName evidence="1">PilZ domain-containing protein</fullName>
    </recommendedName>
</protein>
<reference evidence="2 3" key="1">
    <citation type="journal article" date="2014" name="Antonie Van Leeuwenhoek">
        <title>Hyphomonas beringensis sp. nov. and Hyphomonas chukchiensis sp. nov., isolated from surface seawater of the Bering Sea and Chukchi Sea.</title>
        <authorList>
            <person name="Li C."/>
            <person name="Lai Q."/>
            <person name="Li G."/>
            <person name="Dong C."/>
            <person name="Wang J."/>
            <person name="Liao Y."/>
            <person name="Shao Z."/>
        </authorList>
    </citation>
    <scope>NUCLEOTIDE SEQUENCE [LARGE SCALE GENOMIC DNA]</scope>
    <source>
        <strain evidence="2 3">SCH89</strain>
    </source>
</reference>
<accession>A0A059G8C7</accession>
<organism evidence="2 3">
    <name type="scientific">Hyphomonas oceanitis SCH89</name>
    <dbReference type="NCBI Taxonomy" id="1280953"/>
    <lineage>
        <taxon>Bacteria</taxon>
        <taxon>Pseudomonadati</taxon>
        <taxon>Pseudomonadota</taxon>
        <taxon>Alphaproteobacteria</taxon>
        <taxon>Hyphomonadales</taxon>
        <taxon>Hyphomonadaceae</taxon>
        <taxon>Hyphomonas</taxon>
    </lineage>
</organism>
<feature type="domain" description="PilZ" evidence="1">
    <location>
        <begin position="116"/>
        <end position="190"/>
    </location>
</feature>
<dbReference type="SUPFAM" id="SSF141371">
    <property type="entry name" value="PilZ domain-like"/>
    <property type="match status" value="2"/>
</dbReference>
<evidence type="ECO:0000259" key="1">
    <source>
        <dbReference type="Pfam" id="PF07238"/>
    </source>
</evidence>
<sequence>MVSTSTLINPNKDRRLHKRIALSLVGRLLDETSADHDMRTVDISCSGAMIRSAHKPQPGAQIVCYFNDLGRVAATVIRPVPQGFAVHFNAAQHKRDKLADRLTWLFNKDRLSLVEDRAAVRVATSGPAVLTLSDGSEIRCRVLDISLTGASFEAEDETPLVGDIVIAGNVRGEVVRVEQKRFAIRYKRTDEI</sequence>
<evidence type="ECO:0000313" key="3">
    <source>
        <dbReference type="Proteomes" id="UP000024942"/>
    </source>
</evidence>
<dbReference type="eggNOG" id="ENOG502Z876">
    <property type="taxonomic scope" value="Bacteria"/>
</dbReference>
<name>A0A059G8C7_9PROT</name>
<dbReference type="Pfam" id="PF07238">
    <property type="entry name" value="PilZ"/>
    <property type="match status" value="2"/>
</dbReference>
<comment type="caution">
    <text evidence="2">The sequence shown here is derived from an EMBL/GenBank/DDBJ whole genome shotgun (WGS) entry which is preliminary data.</text>
</comment>
<dbReference type="GO" id="GO:0035438">
    <property type="term" value="F:cyclic-di-GMP binding"/>
    <property type="evidence" value="ECO:0007669"/>
    <property type="project" value="InterPro"/>
</dbReference>
<dbReference type="AlphaFoldDB" id="A0A059G8C7"/>
<dbReference type="Gene3D" id="2.40.10.220">
    <property type="entry name" value="predicted glycosyltransferase like domains"/>
    <property type="match status" value="2"/>
</dbReference>
<proteinExistence type="predicted"/>
<dbReference type="STRING" id="1280953.HOC_08437"/>